<dbReference type="WBParaSite" id="JU765_v2.g8504.t1">
    <property type="protein sequence ID" value="JU765_v2.g8504.t1"/>
    <property type="gene ID" value="JU765_v2.g8504"/>
</dbReference>
<name>A0AC34RMP6_9BILA</name>
<reference evidence="2" key="1">
    <citation type="submission" date="2022-11" db="UniProtKB">
        <authorList>
            <consortium name="WormBaseParasite"/>
        </authorList>
    </citation>
    <scope>IDENTIFICATION</scope>
</reference>
<sequence length="99" mass="11516">MWLPEYSENDGNLDMSSFDVFDPNTGELRDFPTTSDSTTRAEDDGREPIITNHEDLIVEEEMTEEMAQWVFVDDDTIVNNDGVDEFTDSFYEYLKSWQA</sequence>
<proteinExistence type="predicted"/>
<protein>
    <submittedName>
        <fullName evidence="2">Uncharacterized protein</fullName>
    </submittedName>
</protein>
<evidence type="ECO:0000313" key="1">
    <source>
        <dbReference type="Proteomes" id="UP000887576"/>
    </source>
</evidence>
<accession>A0AC34RMP6</accession>
<organism evidence="1 2">
    <name type="scientific">Panagrolaimus sp. JU765</name>
    <dbReference type="NCBI Taxonomy" id="591449"/>
    <lineage>
        <taxon>Eukaryota</taxon>
        <taxon>Metazoa</taxon>
        <taxon>Ecdysozoa</taxon>
        <taxon>Nematoda</taxon>
        <taxon>Chromadorea</taxon>
        <taxon>Rhabditida</taxon>
        <taxon>Tylenchina</taxon>
        <taxon>Panagrolaimomorpha</taxon>
        <taxon>Panagrolaimoidea</taxon>
        <taxon>Panagrolaimidae</taxon>
        <taxon>Panagrolaimus</taxon>
    </lineage>
</organism>
<evidence type="ECO:0000313" key="2">
    <source>
        <dbReference type="WBParaSite" id="JU765_v2.g8504.t1"/>
    </source>
</evidence>
<dbReference type="Proteomes" id="UP000887576">
    <property type="component" value="Unplaced"/>
</dbReference>